<keyword evidence="3" id="KW-1185">Reference proteome</keyword>
<protein>
    <submittedName>
        <fullName evidence="2">Uncharacterized protein</fullName>
    </submittedName>
</protein>
<feature type="compositionally biased region" description="Polar residues" evidence="1">
    <location>
        <begin position="1"/>
        <end position="10"/>
    </location>
</feature>
<evidence type="ECO:0000313" key="2">
    <source>
        <dbReference type="EMBL" id="OLQ03222.1"/>
    </source>
</evidence>
<feature type="compositionally biased region" description="Basic residues" evidence="1">
    <location>
        <begin position="334"/>
        <end position="346"/>
    </location>
</feature>
<accession>A0A1Q9E733</accession>
<feature type="region of interest" description="Disordered" evidence="1">
    <location>
        <begin position="848"/>
        <end position="899"/>
    </location>
</feature>
<dbReference type="OrthoDB" id="425640at2759"/>
<evidence type="ECO:0000256" key="1">
    <source>
        <dbReference type="SAM" id="MobiDB-lite"/>
    </source>
</evidence>
<feature type="region of interest" description="Disordered" evidence="1">
    <location>
        <begin position="1"/>
        <end position="31"/>
    </location>
</feature>
<feature type="compositionally biased region" description="Basic and acidic residues" evidence="1">
    <location>
        <begin position="848"/>
        <end position="860"/>
    </location>
</feature>
<dbReference type="EMBL" id="LSRX01000242">
    <property type="protein sequence ID" value="OLQ03222.1"/>
    <property type="molecule type" value="Genomic_DNA"/>
</dbReference>
<name>A0A1Q9E733_SYMMI</name>
<organism evidence="2 3">
    <name type="scientific">Symbiodinium microadriaticum</name>
    <name type="common">Dinoflagellate</name>
    <name type="synonym">Zooxanthella microadriatica</name>
    <dbReference type="NCBI Taxonomy" id="2951"/>
    <lineage>
        <taxon>Eukaryota</taxon>
        <taxon>Sar</taxon>
        <taxon>Alveolata</taxon>
        <taxon>Dinophyceae</taxon>
        <taxon>Suessiales</taxon>
        <taxon>Symbiodiniaceae</taxon>
        <taxon>Symbiodinium</taxon>
    </lineage>
</organism>
<dbReference type="Proteomes" id="UP000186817">
    <property type="component" value="Unassembled WGS sequence"/>
</dbReference>
<feature type="compositionally biased region" description="Acidic residues" evidence="1">
    <location>
        <begin position="879"/>
        <end position="896"/>
    </location>
</feature>
<dbReference type="AlphaFoldDB" id="A0A1Q9E733"/>
<evidence type="ECO:0000313" key="3">
    <source>
        <dbReference type="Proteomes" id="UP000186817"/>
    </source>
</evidence>
<feature type="compositionally biased region" description="Low complexity" evidence="1">
    <location>
        <begin position="21"/>
        <end position="31"/>
    </location>
</feature>
<feature type="region of interest" description="Disordered" evidence="1">
    <location>
        <begin position="313"/>
        <end position="362"/>
    </location>
</feature>
<gene>
    <name evidence="2" type="ORF">AK812_SmicGene13868</name>
</gene>
<proteinExistence type="predicted"/>
<feature type="compositionally biased region" description="Basic and acidic residues" evidence="1">
    <location>
        <begin position="867"/>
        <end position="878"/>
    </location>
</feature>
<reference evidence="2 3" key="1">
    <citation type="submission" date="2016-02" db="EMBL/GenBank/DDBJ databases">
        <title>Genome analysis of coral dinoflagellate symbionts highlights evolutionary adaptations to a symbiotic lifestyle.</title>
        <authorList>
            <person name="Aranda M."/>
            <person name="Li Y."/>
            <person name="Liew Y.J."/>
            <person name="Baumgarten S."/>
            <person name="Simakov O."/>
            <person name="Wilson M."/>
            <person name="Piel J."/>
            <person name="Ashoor H."/>
            <person name="Bougouffa S."/>
            <person name="Bajic V.B."/>
            <person name="Ryu T."/>
            <person name="Ravasi T."/>
            <person name="Bayer T."/>
            <person name="Micklem G."/>
            <person name="Kim H."/>
            <person name="Bhak J."/>
            <person name="Lajeunesse T.C."/>
            <person name="Voolstra C.R."/>
        </authorList>
    </citation>
    <scope>NUCLEOTIDE SEQUENCE [LARGE SCALE GENOMIC DNA]</scope>
    <source>
        <strain evidence="2 3">CCMP2467</strain>
    </source>
</reference>
<sequence>MAAASASSFEGENDRLREQLAQAKAKSRAASAEVKNLRQQVRRQGKLIDKLKADLAVARASDKSLEVTRVSDTDAMKGKSGSWLTPGGAVSLAAVRRNMSNIATDDLGRVILTDISRTSVSRSESKAAASLQMTSRMFFESIDELLRQPTHGSSEMSDESPSGPTGFAFYSYRQDATHHRIKKSTLELETGIIIDHQEYNHRTPFMDTARTLRQLSDVLNITDESSAGTLAFTRKALASLGCPFVDTIQDAPNILFLEMNCLEHGVHLVCLSGLQLMDKLLKAHERLLAAGADRLRHVLEEVLDKSATPGAGLRKRAQEAIGRDSVAPDEARKRAGSRGRGRKGTGKGRGSGGQEEESEKVKAAENLNPDALAVEAVQEYQQRMGKWRRHCLDVLADPVFEAIVRTMHAARADVMRCSHFLLSKISPDALHRKGNHLTQLVNGRAVELLSSIEQLLGPEKESFWRSVCKGKGVTMNQDDMDFVATTATSMVLLHASAFERRVVLPLQQWPLLILRFAQHPAHLCVEARKELARTLLEAAPGDIDVNSRKFRDMFRHDLRHVQDHGMVPDRLCKFLNGLKSFYRADVRDCEKTNKVISLLLERCPRIGDDLLSSRVVLKHYLGETGAGAGFQHKKWCLSGWDRLQEITSDPNRWRAPLACDSTLPKVSNVNQTYTLLCGKRSATVKSAWASCVNMSLNHRLSSSDAAHAHPIVVLAFGKREHAPSRPQSKFDFFVVCEKVRTTLRLASCTPLQGQQAAVAGGSTGVDGARVDSRQIQVSSPLEIVNSHDIIARYYDAVVAKDLVNVFVVPVVKVGDGGRISVIHLGSPATLLTLKPPSQRFCKKIDKIDAQSQSKRDKASKPECTGSDQHEDRGRHDADIDGSVDEDDDEDPGDDSANDVNDVAQEGLNLLLEQHEAENDTDAASGEEDITTTTDLIDTILTHDIDVYQDELASCESELCDSFAAEAEEAQSQRLEDNITRAVLSRQTTTAASSSAGANRPTSAPCVAASSVMDAFESNMGQLSMDECVQEAILTDRRVLGNDHDVLSMDGGLTHAFLAWREDMARSAESLSASMTSSFDGSVSLVLLKDCEHSEARVVLLQWTDAGVAGRVADMDEANCLKTIVPAGIKRHPIDITLPRYAGSLVIMKGTRVFMQRFKRGTRPPVPPRVLRLRDMVELASSRVQGDDHDDGDHVSLDTCRYCASNLRLWDTEAGRHIAPCACCICHVVAHPCCSRALLPQLESCLADFTAGAEITDVRDMLASDLVTSWRSNARTICEV</sequence>
<comment type="caution">
    <text evidence="2">The sequence shown here is derived from an EMBL/GenBank/DDBJ whole genome shotgun (WGS) entry which is preliminary data.</text>
</comment>